<proteinExistence type="predicted"/>
<dbReference type="AlphaFoldDB" id="A0A2A2PJC4"/>
<dbReference type="Gene3D" id="2.160.20.10">
    <property type="entry name" value="Single-stranded right-handed beta-helix, Pectin lyase-like"/>
    <property type="match status" value="1"/>
</dbReference>
<protein>
    <submittedName>
        <fullName evidence="1">Uncharacterized protein</fullName>
    </submittedName>
</protein>
<keyword evidence="2" id="KW-1185">Reference proteome</keyword>
<evidence type="ECO:0000313" key="1">
    <source>
        <dbReference type="EMBL" id="PAW55537.1"/>
    </source>
</evidence>
<organism evidence="1 2">
    <name type="scientific">Pseudomonas moraviensis</name>
    <dbReference type="NCBI Taxonomy" id="321662"/>
    <lineage>
        <taxon>Bacteria</taxon>
        <taxon>Pseudomonadati</taxon>
        <taxon>Pseudomonadota</taxon>
        <taxon>Gammaproteobacteria</taxon>
        <taxon>Pseudomonadales</taxon>
        <taxon>Pseudomonadaceae</taxon>
        <taxon>Pseudomonas</taxon>
    </lineage>
</organism>
<name>A0A2A2PJC4_9PSED</name>
<dbReference type="Proteomes" id="UP000217830">
    <property type="component" value="Unassembled WGS sequence"/>
</dbReference>
<accession>A0A2A2PJC4</accession>
<reference evidence="1 2" key="1">
    <citation type="submission" date="2017-08" db="EMBL/GenBank/DDBJ databases">
        <title>Draft Genome Sequence of Pseudomonas moraviensis TYU6, isolated from Taxus cuspidata by using PacBio Single-Molecule Real-Time Technology.</title>
        <authorList>
            <person name="Baek K.-H."/>
            <person name="Mishra A.K."/>
        </authorList>
    </citation>
    <scope>NUCLEOTIDE SEQUENCE [LARGE SCALE GENOMIC DNA]</scope>
    <source>
        <strain evidence="1 2">TYU6</strain>
    </source>
</reference>
<sequence>MTVPTLNSIAEFSTNGVTTNFPFFFKFLANEDLIVTYVDPNGVSSTLNLGSQYTVSGAGNDAGGSIVTSTALAGPGQLVVSREMDAYQQTSLRNQGKFLAETHEDVFDRLTMLIQQGFSIFKRALVRPFGRDYYDAENRIISNVKNPVAPQDAATKYSVEDYVSGILQTGAGPINNAFNVLYSDGTSVGTIIRDRLARSVANMTEFRSINPAIFTKINLLCHTVKGFGGGIYFLDTADTASADNNGTVIVIGTSRYKFVGVPDATTFGVVGDGATMNNVAHEAYYAWVRSKGGGTLNYPAGATYKFNDELLLNPISGIGFHNIIIQGVGIGAAIFDFSACAAGKDGIGVIGWGGRCGLRNLKIQYAKAVGVNWNKGAIRGGVSTMSRTFMENVIVEFSGSHGVQSLDSYMQSFRDVESRNNGGNGFKMSGFHTSFSAVRCWGGGDAAYPVGGNQGAGWDVNGMIYSNFQSCSADGNSGPGWVFSNMNTTVLSGCGAESNGQEGYLVRSSSADISGLPTIVQNIKGLIFDGCFAVTNSRSSPNIYANFLGASTANSRNIELVIRGCTESGDASSTVAYVLLGNSGAIFTHEQANSISGTTTATGTVSRQNNTAVGRTTLVQLSADQSIPNATDTAVNFTVQTTNRMVATISGGAVVIPSGVNRIKVTAGVYWASSSTGSRTIRFQKNGVTAPGLPQQKSVSSGVMPQTLTSAIIEVAAGDAIGLVAAQDSTAALSIVNNGSTYMSVEVIG</sequence>
<dbReference type="RefSeq" id="WP_095667519.1">
    <property type="nucleotide sequence ID" value="NZ_NRSS01000004.1"/>
</dbReference>
<evidence type="ECO:0000313" key="2">
    <source>
        <dbReference type="Proteomes" id="UP000217830"/>
    </source>
</evidence>
<dbReference type="EMBL" id="NRST01000001">
    <property type="protein sequence ID" value="PAW55537.1"/>
    <property type="molecule type" value="Genomic_DNA"/>
</dbReference>
<comment type="caution">
    <text evidence="1">The sequence shown here is derived from an EMBL/GenBank/DDBJ whole genome shotgun (WGS) entry which is preliminary data.</text>
</comment>
<gene>
    <name evidence="1" type="ORF">CKQ80_09520</name>
</gene>
<dbReference type="InterPro" id="IPR012334">
    <property type="entry name" value="Pectin_lyas_fold"/>
</dbReference>